<gene>
    <name evidence="4" type="ORF">Rhow_008831</name>
</gene>
<feature type="domain" description="SMP-30/Gluconolactonase/LRE-like region" evidence="3">
    <location>
        <begin position="3"/>
        <end position="219"/>
    </location>
</feature>
<dbReference type="EMBL" id="BHYM01000095">
    <property type="protein sequence ID" value="GCE44410.1"/>
    <property type="molecule type" value="Genomic_DNA"/>
</dbReference>
<evidence type="ECO:0000259" key="3">
    <source>
        <dbReference type="Pfam" id="PF08450"/>
    </source>
</evidence>
<name>A0A402CL99_RHOWR</name>
<dbReference type="PANTHER" id="PTHR47572:SF4">
    <property type="entry name" value="LACTONASE DRP35"/>
    <property type="match status" value="1"/>
</dbReference>
<organism evidence="4 5">
    <name type="scientific">Rhodococcus wratislaviensis</name>
    <name type="common">Tsukamurella wratislaviensis</name>
    <dbReference type="NCBI Taxonomy" id="44752"/>
    <lineage>
        <taxon>Bacteria</taxon>
        <taxon>Bacillati</taxon>
        <taxon>Actinomycetota</taxon>
        <taxon>Actinomycetes</taxon>
        <taxon>Mycobacteriales</taxon>
        <taxon>Nocardiaceae</taxon>
        <taxon>Rhodococcus</taxon>
    </lineage>
</organism>
<evidence type="ECO:0000256" key="1">
    <source>
        <dbReference type="ARBA" id="ARBA00008853"/>
    </source>
</evidence>
<dbReference type="GO" id="GO:0016787">
    <property type="term" value="F:hydrolase activity"/>
    <property type="evidence" value="ECO:0007669"/>
    <property type="project" value="UniProtKB-KW"/>
</dbReference>
<evidence type="ECO:0000256" key="2">
    <source>
        <dbReference type="ARBA" id="ARBA00022801"/>
    </source>
</evidence>
<comment type="similarity">
    <text evidence="1">Belongs to the SMP-30/CGR1 family.</text>
</comment>
<protein>
    <recommendedName>
        <fullName evidence="3">SMP-30/Gluconolactonase/LRE-like region domain-containing protein</fullName>
    </recommendedName>
</protein>
<dbReference type="SUPFAM" id="SSF63829">
    <property type="entry name" value="Calcium-dependent phosphotriesterase"/>
    <property type="match status" value="1"/>
</dbReference>
<evidence type="ECO:0000313" key="5">
    <source>
        <dbReference type="Proteomes" id="UP000287519"/>
    </source>
</evidence>
<dbReference type="PANTHER" id="PTHR47572">
    <property type="entry name" value="LIPOPROTEIN-RELATED"/>
    <property type="match status" value="1"/>
</dbReference>
<dbReference type="Proteomes" id="UP000287519">
    <property type="component" value="Unassembled WGS sequence"/>
</dbReference>
<dbReference type="AlphaFoldDB" id="A0A402CL99"/>
<sequence>MPDGSVVFANTTEGGVHRWSPAGVTTVVARRRGIGGIAAHVDGGLLVGGRDLVHAGDAGLTTVLDVDGATGVNDMTVTADGSVLVGVLRHRPGAGETAPPSELLRISPAGSVRVVLEDLLWPNGIGVSPDGTTVYVAEFAAARVRVLGPDGGSVFARAPRGECDGLAVDVEGCVWVALGSGGGIARFTADGGLDELIDVPGRFVSSLAFSGTAIYVTTVGALLRLDVGVEGLAVGEARIPVARHHVTGHAR</sequence>
<accession>A0A402CL99</accession>
<keyword evidence="5" id="KW-1185">Reference proteome</keyword>
<proteinExistence type="inferred from homology"/>
<evidence type="ECO:0000313" key="4">
    <source>
        <dbReference type="EMBL" id="GCE44410.1"/>
    </source>
</evidence>
<comment type="caution">
    <text evidence="4">The sequence shown here is derived from an EMBL/GenBank/DDBJ whole genome shotgun (WGS) entry which is preliminary data.</text>
</comment>
<dbReference type="InterPro" id="IPR051262">
    <property type="entry name" value="SMP-30/CGR1_Lactonase"/>
</dbReference>
<dbReference type="InterPro" id="IPR013658">
    <property type="entry name" value="SGL"/>
</dbReference>
<dbReference type="Gene3D" id="2.120.10.30">
    <property type="entry name" value="TolB, C-terminal domain"/>
    <property type="match status" value="1"/>
</dbReference>
<dbReference type="Pfam" id="PF08450">
    <property type="entry name" value="SGL"/>
    <property type="match status" value="1"/>
</dbReference>
<dbReference type="InterPro" id="IPR011042">
    <property type="entry name" value="6-blade_b-propeller_TolB-like"/>
</dbReference>
<reference evidence="4 5" key="1">
    <citation type="submission" date="2018-11" db="EMBL/GenBank/DDBJ databases">
        <title>Microbial catabolism of amino acid.</title>
        <authorList>
            <person name="Hibi M."/>
            <person name="Ogawa J."/>
        </authorList>
    </citation>
    <scope>NUCLEOTIDE SEQUENCE [LARGE SCALE GENOMIC DNA]</scope>
    <source>
        <strain evidence="4 5">C31-06</strain>
    </source>
</reference>
<keyword evidence="2" id="KW-0378">Hydrolase</keyword>